<sequence>MDVPNILLREFNTAGVSGLIPGKIVRTYKDLEAVSFQVFCSTPADSNLHFHLGNGECDSEGQVLPFLWDSARYFDDAFLRGGKLHVFAHFELANGCQQAFRQVNGENKTAEDSDGDSVFSPHVDELQRKQSFADTPSNKCQRAPLVQLVDAADSLQKNVSGIPEGHQQIDTSTTPQGHQHIDTSTTPQGHLQTNGLGTISQLSSFSFNPAQHAADFIAARASNPAPGEYGHRDNWDDLGDQSTRKIAHAILIKGDYGVPAPTSCIRCMNRGVVCRIYHPALNQPGSSCGECRLVSQTCSISNSSIKNSPIQPSAGDNGRKKFLPERPTNNALKRPMDQLHTPNGNAQKANKVSSQSRPNAQTLEGMYYCPVEGCDRYKDGFTRNLNYLQHMQTKHPDSGHTPTRNPQTVNNLSSQRRPNAQNPEEMYYCPAKGCDRHDEGFTRYGNFKQHMEAKHPGLDPDGDHDTVVVQSPYVSCPLEQTKSSSEGPSLESHAVEFDSCLTVSALPGQYGHRENFNEMKSSSKRRIAHSRLIRGRYGVPSMPPCERCTANGFLCRVYHPRLAQQLKLRTCGECQMSGQACRRATEIKKEVQGNRVTFRDPGLNGTCADEVGNSKGLDNGEDIHSEEANG</sequence>
<evidence type="ECO:0000259" key="2">
    <source>
        <dbReference type="SMART" id="SM00355"/>
    </source>
</evidence>
<protein>
    <recommendedName>
        <fullName evidence="2">C2H2-type domain-containing protein</fullName>
    </recommendedName>
</protein>
<evidence type="ECO:0000313" key="4">
    <source>
        <dbReference type="Proteomes" id="UP000799536"/>
    </source>
</evidence>
<dbReference type="EMBL" id="ML993923">
    <property type="protein sequence ID" value="KAF2202812.1"/>
    <property type="molecule type" value="Genomic_DNA"/>
</dbReference>
<reference evidence="3" key="1">
    <citation type="journal article" date="2020" name="Stud. Mycol.">
        <title>101 Dothideomycetes genomes: a test case for predicting lifestyles and emergence of pathogens.</title>
        <authorList>
            <person name="Haridas S."/>
            <person name="Albert R."/>
            <person name="Binder M."/>
            <person name="Bloem J."/>
            <person name="Labutti K."/>
            <person name="Salamov A."/>
            <person name="Andreopoulos B."/>
            <person name="Baker S."/>
            <person name="Barry K."/>
            <person name="Bills G."/>
            <person name="Bluhm B."/>
            <person name="Cannon C."/>
            <person name="Castanera R."/>
            <person name="Culley D."/>
            <person name="Daum C."/>
            <person name="Ezra D."/>
            <person name="Gonzalez J."/>
            <person name="Henrissat B."/>
            <person name="Kuo A."/>
            <person name="Liang C."/>
            <person name="Lipzen A."/>
            <person name="Lutzoni F."/>
            <person name="Magnuson J."/>
            <person name="Mondo S."/>
            <person name="Nolan M."/>
            <person name="Ohm R."/>
            <person name="Pangilinan J."/>
            <person name="Park H.-J."/>
            <person name="Ramirez L."/>
            <person name="Alfaro M."/>
            <person name="Sun H."/>
            <person name="Tritt A."/>
            <person name="Yoshinaga Y."/>
            <person name="Zwiers L.-H."/>
            <person name="Turgeon B."/>
            <person name="Goodwin S."/>
            <person name="Spatafora J."/>
            <person name="Crous P."/>
            <person name="Grigoriev I."/>
        </authorList>
    </citation>
    <scope>NUCLEOTIDE SEQUENCE</scope>
    <source>
        <strain evidence="3">ATCC 74209</strain>
    </source>
</reference>
<feature type="compositionally biased region" description="Polar residues" evidence="1">
    <location>
        <begin position="340"/>
        <end position="359"/>
    </location>
</feature>
<dbReference type="InterPro" id="IPR013087">
    <property type="entry name" value="Znf_C2H2_type"/>
</dbReference>
<comment type="caution">
    <text evidence="3">The sequence shown here is derived from an EMBL/GenBank/DDBJ whole genome shotgun (WGS) entry which is preliminary data.</text>
</comment>
<dbReference type="Proteomes" id="UP000799536">
    <property type="component" value="Unassembled WGS sequence"/>
</dbReference>
<feature type="domain" description="C2H2-type" evidence="2">
    <location>
        <begin position="427"/>
        <end position="455"/>
    </location>
</feature>
<accession>A0A9P4JT77</accession>
<gene>
    <name evidence="3" type="ORF">GQ43DRAFT_479578</name>
</gene>
<feature type="region of interest" description="Disordered" evidence="1">
    <location>
        <begin position="305"/>
        <end position="359"/>
    </location>
</feature>
<feature type="domain" description="C2H2-type" evidence="2">
    <location>
        <begin position="367"/>
        <end position="395"/>
    </location>
</feature>
<evidence type="ECO:0000256" key="1">
    <source>
        <dbReference type="SAM" id="MobiDB-lite"/>
    </source>
</evidence>
<feature type="compositionally biased region" description="Basic and acidic residues" evidence="1">
    <location>
        <begin position="621"/>
        <end position="630"/>
    </location>
</feature>
<dbReference type="OrthoDB" id="3794887at2759"/>
<name>A0A9P4JT77_9PLEO</name>
<dbReference type="AlphaFoldDB" id="A0A9P4JT77"/>
<evidence type="ECO:0000313" key="3">
    <source>
        <dbReference type="EMBL" id="KAF2202812.1"/>
    </source>
</evidence>
<keyword evidence="4" id="KW-1185">Reference proteome</keyword>
<feature type="compositionally biased region" description="Polar residues" evidence="1">
    <location>
        <begin position="400"/>
        <end position="421"/>
    </location>
</feature>
<organism evidence="3 4">
    <name type="scientific">Delitschia confertaspora ATCC 74209</name>
    <dbReference type="NCBI Taxonomy" id="1513339"/>
    <lineage>
        <taxon>Eukaryota</taxon>
        <taxon>Fungi</taxon>
        <taxon>Dikarya</taxon>
        <taxon>Ascomycota</taxon>
        <taxon>Pezizomycotina</taxon>
        <taxon>Dothideomycetes</taxon>
        <taxon>Pleosporomycetidae</taxon>
        <taxon>Pleosporales</taxon>
        <taxon>Delitschiaceae</taxon>
        <taxon>Delitschia</taxon>
    </lineage>
</organism>
<dbReference type="SMART" id="SM00355">
    <property type="entry name" value="ZnF_C2H2"/>
    <property type="match status" value="2"/>
</dbReference>
<proteinExistence type="predicted"/>
<feature type="region of interest" description="Disordered" evidence="1">
    <location>
        <begin position="392"/>
        <end position="421"/>
    </location>
</feature>
<feature type="region of interest" description="Disordered" evidence="1">
    <location>
        <begin position="607"/>
        <end position="630"/>
    </location>
</feature>